<evidence type="ECO:0000313" key="1">
    <source>
        <dbReference type="EMBL" id="GGM22241.1"/>
    </source>
</evidence>
<keyword evidence="2" id="KW-1185">Reference proteome</keyword>
<proteinExistence type="predicted"/>
<gene>
    <name evidence="1" type="ORF">GCM10010841_32640</name>
</gene>
<name>A0ABQ2H1F2_9DEIO</name>
<accession>A0ABQ2H1F2</accession>
<sequence length="42" mass="4747">MEGERYTEQWISDVPLQPGADKVISDLSLDNAMLKKVVEKRG</sequence>
<reference evidence="2" key="1">
    <citation type="journal article" date="2019" name="Int. J. Syst. Evol. Microbiol.">
        <title>The Global Catalogue of Microorganisms (GCM) 10K type strain sequencing project: providing services to taxonomists for standard genome sequencing and annotation.</title>
        <authorList>
            <consortium name="The Broad Institute Genomics Platform"/>
            <consortium name="The Broad Institute Genome Sequencing Center for Infectious Disease"/>
            <person name="Wu L."/>
            <person name="Ma J."/>
        </authorList>
    </citation>
    <scope>NUCLEOTIDE SEQUENCE [LARGE SCALE GENOMIC DNA]</scope>
    <source>
        <strain evidence="2">JCM 15443</strain>
    </source>
</reference>
<dbReference type="RefSeq" id="WP_268237823.1">
    <property type="nucleotide sequence ID" value="NZ_BMOM01000059.1"/>
</dbReference>
<dbReference type="EMBL" id="BMOM01000059">
    <property type="protein sequence ID" value="GGM22241.1"/>
    <property type="molecule type" value="Genomic_DNA"/>
</dbReference>
<organism evidence="1 2">
    <name type="scientific">Deinococcus aerophilus</name>
    <dbReference type="NCBI Taxonomy" id="522488"/>
    <lineage>
        <taxon>Bacteria</taxon>
        <taxon>Thermotogati</taxon>
        <taxon>Deinococcota</taxon>
        <taxon>Deinococci</taxon>
        <taxon>Deinococcales</taxon>
        <taxon>Deinococcaceae</taxon>
        <taxon>Deinococcus</taxon>
    </lineage>
</organism>
<comment type="caution">
    <text evidence="1">The sequence shown here is derived from an EMBL/GenBank/DDBJ whole genome shotgun (WGS) entry which is preliminary data.</text>
</comment>
<evidence type="ECO:0000313" key="2">
    <source>
        <dbReference type="Proteomes" id="UP000661918"/>
    </source>
</evidence>
<protein>
    <submittedName>
        <fullName evidence="1">Uncharacterized protein</fullName>
    </submittedName>
</protein>
<dbReference type="Proteomes" id="UP000661918">
    <property type="component" value="Unassembled WGS sequence"/>
</dbReference>